<dbReference type="CDD" id="cd11378">
    <property type="entry name" value="DUF296"/>
    <property type="match status" value="1"/>
</dbReference>
<dbReference type="Pfam" id="PF03479">
    <property type="entry name" value="PCC"/>
    <property type="match status" value="1"/>
</dbReference>
<comment type="caution">
    <text evidence="7">The sequence shown here is derived from an EMBL/GenBank/DDBJ whole genome shotgun (WGS) entry which is preliminary data.</text>
</comment>
<feature type="compositionally biased region" description="Polar residues" evidence="5">
    <location>
        <begin position="274"/>
        <end position="286"/>
    </location>
</feature>
<evidence type="ECO:0000259" key="6">
    <source>
        <dbReference type="PROSITE" id="PS51742"/>
    </source>
</evidence>
<evidence type="ECO:0000313" key="8">
    <source>
        <dbReference type="Proteomes" id="UP001237642"/>
    </source>
</evidence>
<evidence type="ECO:0000256" key="1">
    <source>
        <dbReference type="ARBA" id="ARBA00023015"/>
    </source>
</evidence>
<dbReference type="GO" id="GO:0005634">
    <property type="term" value="C:nucleus"/>
    <property type="evidence" value="ECO:0007669"/>
    <property type="project" value="UniProtKB-SubCell"/>
</dbReference>
<evidence type="ECO:0000256" key="5">
    <source>
        <dbReference type="SAM" id="MobiDB-lite"/>
    </source>
</evidence>
<feature type="region of interest" description="Disordered" evidence="5">
    <location>
        <begin position="246"/>
        <end position="313"/>
    </location>
</feature>
<reference evidence="7" key="2">
    <citation type="submission" date="2023-05" db="EMBL/GenBank/DDBJ databases">
        <authorList>
            <person name="Schelkunov M.I."/>
        </authorList>
    </citation>
    <scope>NUCLEOTIDE SEQUENCE</scope>
    <source>
        <strain evidence="7">Hsosn_3</strain>
        <tissue evidence="7">Leaf</tissue>
    </source>
</reference>
<dbReference type="PANTHER" id="PTHR31500:SF57">
    <property type="entry name" value="AT-HOOK MOTIF NUCLEAR-LOCALIZED PROTEIN 10"/>
    <property type="match status" value="1"/>
</dbReference>
<dbReference type="Gene3D" id="3.30.1330.80">
    <property type="entry name" value="Hypothetical protein, similar to alpha- acetolactate decarboxylase, domain 2"/>
    <property type="match status" value="1"/>
</dbReference>
<name>A0AAD8HMC0_9APIA</name>
<evidence type="ECO:0000313" key="7">
    <source>
        <dbReference type="EMBL" id="KAK1369907.1"/>
    </source>
</evidence>
<organism evidence="7 8">
    <name type="scientific">Heracleum sosnowskyi</name>
    <dbReference type="NCBI Taxonomy" id="360622"/>
    <lineage>
        <taxon>Eukaryota</taxon>
        <taxon>Viridiplantae</taxon>
        <taxon>Streptophyta</taxon>
        <taxon>Embryophyta</taxon>
        <taxon>Tracheophyta</taxon>
        <taxon>Spermatophyta</taxon>
        <taxon>Magnoliopsida</taxon>
        <taxon>eudicotyledons</taxon>
        <taxon>Gunneridae</taxon>
        <taxon>Pentapetalae</taxon>
        <taxon>asterids</taxon>
        <taxon>campanulids</taxon>
        <taxon>Apiales</taxon>
        <taxon>Apiaceae</taxon>
        <taxon>Apioideae</taxon>
        <taxon>apioid superclade</taxon>
        <taxon>Tordylieae</taxon>
        <taxon>Tordyliinae</taxon>
        <taxon>Heracleum</taxon>
    </lineage>
</organism>
<dbReference type="InterPro" id="IPR005175">
    <property type="entry name" value="PPC_dom"/>
</dbReference>
<feature type="domain" description="PPC" evidence="6">
    <location>
        <begin position="322"/>
        <end position="463"/>
    </location>
</feature>
<sequence>MSSFPENNVAAAATEIQESLAHNPMQSAYGGGPDNGASDVHGTTVYQPEGVVFTNPTEVMNEQNIGNGENDVYVQAEAVVSAPALEVVSEVMDATAVVPAQGSSEEGAQVAVEELVAPEEVDVSVVDDEVNVRVVENDQNNVDSISNDEEVNKEVVATSQIIPPLVMMNDQNNGNDNNTVLDDGVVVMDENNSNGNNEVVVPGVDSILNSNGSNEVVTPSVVNYQNNGIGNNAVAINSGVGEAIKRKRGRPRKYPIGDASAVPAVSSPSMAMQSDGQVPVNAQVQGSFEKRGRGRPAGSGKKQKADGPSPFTVSLANSGSTGAGFLPYVITVKSGEYVQPTLLSLSQYDKQVVCVLSASGTISNVTLQPTSSSGGTVTCQGCFEILSLSGSFLQSGSGAQRSITGGLSVSLAQPDGSVFGGGVAGPLIAASDVQIIVGTFLASEQNLTRSVCNNVITPPLNQVPSVGGSPPSRALLSESSSGALRSPFNNYSNWGYNNGNQQPVPNVTWT</sequence>
<feature type="compositionally biased region" description="Low complexity" evidence="5">
    <location>
        <begin position="259"/>
        <end position="272"/>
    </location>
</feature>
<dbReference type="GO" id="GO:0003680">
    <property type="term" value="F:minor groove of adenine-thymine-rich DNA binding"/>
    <property type="evidence" value="ECO:0007669"/>
    <property type="project" value="UniProtKB-UniRule"/>
</dbReference>
<dbReference type="InterPro" id="IPR039605">
    <property type="entry name" value="AHL"/>
</dbReference>
<accession>A0AAD8HMC0</accession>
<keyword evidence="2 4" id="KW-0238">DNA-binding</keyword>
<keyword evidence="4" id="KW-0539">Nucleus</keyword>
<evidence type="ECO:0000256" key="3">
    <source>
        <dbReference type="ARBA" id="ARBA00023163"/>
    </source>
</evidence>
<comment type="domain">
    <text evidence="4">The PPC domain mediates interactions between AHL proteins.</text>
</comment>
<evidence type="ECO:0000256" key="2">
    <source>
        <dbReference type="ARBA" id="ARBA00023125"/>
    </source>
</evidence>
<keyword evidence="1 4" id="KW-0805">Transcription regulation</keyword>
<dbReference type="PROSITE" id="PS51742">
    <property type="entry name" value="PPC"/>
    <property type="match status" value="1"/>
</dbReference>
<reference evidence="7" key="1">
    <citation type="submission" date="2023-02" db="EMBL/GenBank/DDBJ databases">
        <title>Genome of toxic invasive species Heracleum sosnowskyi carries increased number of genes despite the absence of recent whole-genome duplications.</title>
        <authorList>
            <person name="Schelkunov M."/>
            <person name="Shtratnikova V."/>
            <person name="Makarenko M."/>
            <person name="Klepikova A."/>
            <person name="Omelchenko D."/>
            <person name="Novikova G."/>
            <person name="Obukhova E."/>
            <person name="Bogdanov V."/>
            <person name="Penin A."/>
            <person name="Logacheva M."/>
        </authorList>
    </citation>
    <scope>NUCLEOTIDE SEQUENCE</scope>
    <source>
        <strain evidence="7">Hsosn_3</strain>
        <tissue evidence="7">Leaf</tissue>
    </source>
</reference>
<keyword evidence="8" id="KW-1185">Reference proteome</keyword>
<proteinExistence type="predicted"/>
<protein>
    <recommendedName>
        <fullName evidence="4">AT-hook motif nuclear-localized protein</fullName>
    </recommendedName>
</protein>
<keyword evidence="3 4" id="KW-0804">Transcription</keyword>
<dbReference type="PANTHER" id="PTHR31500">
    <property type="entry name" value="AT-HOOK MOTIF NUCLEAR-LOCALIZED PROTEIN 9"/>
    <property type="match status" value="1"/>
</dbReference>
<feature type="region of interest" description="Disordered" evidence="5">
    <location>
        <begin position="24"/>
        <end position="43"/>
    </location>
</feature>
<dbReference type="EMBL" id="JAUIZM010000008">
    <property type="protein sequence ID" value="KAK1369907.1"/>
    <property type="molecule type" value="Genomic_DNA"/>
</dbReference>
<comment type="function">
    <text evidence="4">Transcription factor that specifically binds AT-rich DNA sequences related to the nuclear matrix attachment regions (MARs).</text>
</comment>
<dbReference type="AlphaFoldDB" id="A0AAD8HMC0"/>
<evidence type="ECO:0000256" key="4">
    <source>
        <dbReference type="RuleBase" id="RU367031"/>
    </source>
</evidence>
<dbReference type="Proteomes" id="UP001237642">
    <property type="component" value="Unassembled WGS sequence"/>
</dbReference>
<dbReference type="SUPFAM" id="SSF117856">
    <property type="entry name" value="AF0104/ALDC/Ptd012-like"/>
    <property type="match status" value="1"/>
</dbReference>
<gene>
    <name evidence="7" type="ORF">POM88_035999</name>
</gene>
<comment type="subcellular location">
    <subcellularLocation>
        <location evidence="4">Nucleus</location>
    </subcellularLocation>
</comment>